<comment type="caution">
    <text evidence="1">The sequence shown here is derived from an EMBL/GenBank/DDBJ whole genome shotgun (WGS) entry which is preliminary data.</text>
</comment>
<protein>
    <submittedName>
        <fullName evidence="1">Uncharacterized protein</fullName>
    </submittedName>
</protein>
<organism evidence="1 2">
    <name type="scientific">Penicillium cinerascens</name>
    <dbReference type="NCBI Taxonomy" id="70096"/>
    <lineage>
        <taxon>Eukaryota</taxon>
        <taxon>Fungi</taxon>
        <taxon>Dikarya</taxon>
        <taxon>Ascomycota</taxon>
        <taxon>Pezizomycotina</taxon>
        <taxon>Eurotiomycetes</taxon>
        <taxon>Eurotiomycetidae</taxon>
        <taxon>Eurotiales</taxon>
        <taxon>Aspergillaceae</taxon>
        <taxon>Penicillium</taxon>
    </lineage>
</organism>
<reference evidence="1" key="2">
    <citation type="journal article" date="2023" name="IMA Fungus">
        <title>Comparative genomic study of the Penicillium genus elucidates a diverse pangenome and 15 lateral gene transfer events.</title>
        <authorList>
            <person name="Petersen C."/>
            <person name="Sorensen T."/>
            <person name="Nielsen M.R."/>
            <person name="Sondergaard T.E."/>
            <person name="Sorensen J.L."/>
            <person name="Fitzpatrick D.A."/>
            <person name="Frisvad J.C."/>
            <person name="Nielsen K.L."/>
        </authorList>
    </citation>
    <scope>NUCLEOTIDE SEQUENCE</scope>
    <source>
        <strain evidence="1">IBT 15544</strain>
    </source>
</reference>
<dbReference type="OrthoDB" id="3936150at2759"/>
<dbReference type="RefSeq" id="XP_058311027.1">
    <property type="nucleotide sequence ID" value="XM_058448683.1"/>
</dbReference>
<dbReference type="EMBL" id="JAPQKR010000005">
    <property type="protein sequence ID" value="KAJ5215214.1"/>
    <property type="molecule type" value="Genomic_DNA"/>
</dbReference>
<dbReference type="AlphaFoldDB" id="A0A9W9NA68"/>
<evidence type="ECO:0000313" key="2">
    <source>
        <dbReference type="Proteomes" id="UP001150904"/>
    </source>
</evidence>
<sequence>MFIVRTFVFKLYESPKFYLAHGQDEKALDVVFSLAKYNGVPAPGISLEKLQRIENETLGRLGLQGSPKVDQTRRLSRRQLIAHNLRELRGNYLKALFNNRKITYSTTVIVLI</sequence>
<evidence type="ECO:0000313" key="1">
    <source>
        <dbReference type="EMBL" id="KAJ5215214.1"/>
    </source>
</evidence>
<dbReference type="Proteomes" id="UP001150904">
    <property type="component" value="Unassembled WGS sequence"/>
</dbReference>
<name>A0A9W9NA68_9EURO</name>
<proteinExistence type="predicted"/>
<gene>
    <name evidence="1" type="ORF">N7498_001621</name>
</gene>
<keyword evidence="2" id="KW-1185">Reference proteome</keyword>
<accession>A0A9W9NA68</accession>
<reference evidence="1" key="1">
    <citation type="submission" date="2022-12" db="EMBL/GenBank/DDBJ databases">
        <authorList>
            <person name="Petersen C."/>
        </authorList>
    </citation>
    <scope>NUCLEOTIDE SEQUENCE</scope>
    <source>
        <strain evidence="1">IBT 15544</strain>
    </source>
</reference>
<dbReference type="GeneID" id="83175984"/>